<evidence type="ECO:0000313" key="1">
    <source>
        <dbReference type="EMBL" id="KKU06760.1"/>
    </source>
</evidence>
<proteinExistence type="predicted"/>
<protein>
    <submittedName>
        <fullName evidence="1">Uncharacterized protein</fullName>
    </submittedName>
</protein>
<evidence type="ECO:0000313" key="2">
    <source>
        <dbReference type="Proteomes" id="UP000033999"/>
    </source>
</evidence>
<comment type="caution">
    <text evidence="1">The sequence shown here is derived from an EMBL/GenBank/DDBJ whole genome shotgun (WGS) entry which is preliminary data.</text>
</comment>
<gene>
    <name evidence="1" type="ORF">UX10_C0023G0005</name>
</gene>
<sequence length="84" mass="9409">MNKYNPERKMLPAEATLTDGSLYEIFLDTSHVVSLKKDDVQEAKRRLSVAIEESPEKILACHGKTVEEARQILSVEPADILKAV</sequence>
<dbReference type="EMBL" id="LCKX01000023">
    <property type="protein sequence ID" value="KKU06760.1"/>
    <property type="molecule type" value="Genomic_DNA"/>
</dbReference>
<dbReference type="AlphaFoldDB" id="A0A0G1QDN9"/>
<reference evidence="1 2" key="1">
    <citation type="journal article" date="2015" name="Nature">
        <title>rRNA introns, odd ribosomes, and small enigmatic genomes across a large radiation of phyla.</title>
        <authorList>
            <person name="Brown C.T."/>
            <person name="Hug L.A."/>
            <person name="Thomas B.C."/>
            <person name="Sharon I."/>
            <person name="Castelle C.J."/>
            <person name="Singh A."/>
            <person name="Wilkins M.J."/>
            <person name="Williams K.H."/>
            <person name="Banfield J.F."/>
        </authorList>
    </citation>
    <scope>NUCLEOTIDE SEQUENCE [LARGE SCALE GENOMIC DNA]</scope>
</reference>
<accession>A0A0G1QDN9</accession>
<organism evidence="1 2">
    <name type="scientific">Candidatus Magasanikbacteria bacterium GW2011_GWA2_45_39</name>
    <dbReference type="NCBI Taxonomy" id="1619041"/>
    <lineage>
        <taxon>Bacteria</taxon>
        <taxon>Candidatus Magasanikiibacteriota</taxon>
    </lineage>
</organism>
<dbReference type="Proteomes" id="UP000033999">
    <property type="component" value="Unassembled WGS sequence"/>
</dbReference>
<name>A0A0G1QDN9_9BACT</name>